<feature type="transmembrane region" description="Helical" evidence="2">
    <location>
        <begin position="21"/>
        <end position="40"/>
    </location>
</feature>
<evidence type="ECO:0000313" key="3">
    <source>
        <dbReference type="EMBL" id="TXS24826.1"/>
    </source>
</evidence>
<organism evidence="3">
    <name type="scientific">Streptomyces sp. gb1(2016)</name>
    <dbReference type="NCBI Taxonomy" id="1828321"/>
    <lineage>
        <taxon>Bacteria</taxon>
        <taxon>Bacillati</taxon>
        <taxon>Actinomycetota</taxon>
        <taxon>Actinomycetes</taxon>
        <taxon>Kitasatosporales</taxon>
        <taxon>Streptomycetaceae</taxon>
        <taxon>Streptomyces</taxon>
    </lineage>
</organism>
<keyword evidence="2" id="KW-0812">Transmembrane</keyword>
<feature type="transmembrane region" description="Helical" evidence="2">
    <location>
        <begin position="46"/>
        <end position="65"/>
    </location>
</feature>
<feature type="region of interest" description="Disordered" evidence="1">
    <location>
        <begin position="71"/>
        <end position="95"/>
    </location>
</feature>
<evidence type="ECO:0000256" key="1">
    <source>
        <dbReference type="SAM" id="MobiDB-lite"/>
    </source>
</evidence>
<dbReference type="Pfam" id="PF19870">
    <property type="entry name" value="DUF6343"/>
    <property type="match status" value="1"/>
</dbReference>
<dbReference type="InterPro" id="IPR036259">
    <property type="entry name" value="MFS_trans_sf"/>
</dbReference>
<dbReference type="InterPro" id="IPR045924">
    <property type="entry name" value="DUF6343"/>
</dbReference>
<comment type="caution">
    <text evidence="3">The sequence shown here is derived from an EMBL/GenBank/DDBJ whole genome shotgun (WGS) entry which is preliminary data.</text>
</comment>
<evidence type="ECO:0000256" key="2">
    <source>
        <dbReference type="SAM" id="Phobius"/>
    </source>
</evidence>
<sequence length="95" mass="10666">MPMMRTGSEPTTARSPLRMRLWLSLWGMVWAVAGLVAFVITGRAGWATACAVLLVIAVTDLCFVVRRMRQGPHFQPGRDVPPYPPDRRGRKRYGP</sequence>
<dbReference type="SUPFAM" id="SSF103473">
    <property type="entry name" value="MFS general substrate transporter"/>
    <property type="match status" value="1"/>
</dbReference>
<keyword evidence="2" id="KW-0472">Membrane</keyword>
<dbReference type="AlphaFoldDB" id="A0A652KMN2"/>
<protein>
    <submittedName>
        <fullName evidence="3">Uncharacterized protein</fullName>
    </submittedName>
</protein>
<gene>
    <name evidence="3" type="ORF">EAO74_31160</name>
</gene>
<accession>A0A652KMN2</accession>
<keyword evidence="2" id="KW-1133">Transmembrane helix</keyword>
<dbReference type="EMBL" id="RDBM01000037">
    <property type="protein sequence ID" value="TXS24826.1"/>
    <property type="molecule type" value="Genomic_DNA"/>
</dbReference>
<name>A0A652KMN2_9ACTN</name>
<reference evidence="3" key="1">
    <citation type="submission" date="2018-10" db="EMBL/GenBank/DDBJ databases">
        <authorList>
            <person name="Hariharan J."/>
            <person name="Choudoir M.J."/>
            <person name="Diebold P."/>
            <person name="Panke-Buisse K."/>
            <person name="Campbell A.N."/>
            <person name="Buckley D.H."/>
        </authorList>
    </citation>
    <scope>NUCLEOTIDE SEQUENCE</scope>
    <source>
        <strain evidence="3">Gb1</strain>
    </source>
</reference>
<proteinExistence type="predicted"/>